<dbReference type="EMBL" id="LT629740">
    <property type="protein sequence ID" value="SDS29203.1"/>
    <property type="molecule type" value="Genomic_DNA"/>
</dbReference>
<dbReference type="SUPFAM" id="SSF142906">
    <property type="entry name" value="YjbR-like"/>
    <property type="match status" value="1"/>
</dbReference>
<reference evidence="1 2" key="1">
    <citation type="submission" date="2016-10" db="EMBL/GenBank/DDBJ databases">
        <authorList>
            <person name="de Groot N.N."/>
        </authorList>
    </citation>
    <scope>NUCLEOTIDE SEQUENCE [LARGE SCALE GENOMIC DNA]</scope>
    <source>
        <strain evidence="1 2">MP1X4</strain>
    </source>
</reference>
<dbReference type="RefSeq" id="WP_091369724.1">
    <property type="nucleotide sequence ID" value="NZ_LT629740.1"/>
</dbReference>
<sequence>MVNTETVREIALSLPGTVEHDHFGMPSFRVNNKIFSTLWIKENKVMVKLSPIDQSVFVAFDNSIFYPVPNKWGLQGATFVELAKVRHDMLKDALATAWQTILDNRKRKTH</sequence>
<evidence type="ECO:0000313" key="1">
    <source>
        <dbReference type="EMBL" id="SDS29203.1"/>
    </source>
</evidence>
<accession>A0A1H1R0J3</accession>
<organism evidence="1 2">
    <name type="scientific">Mucilaginibacter mallensis</name>
    <dbReference type="NCBI Taxonomy" id="652787"/>
    <lineage>
        <taxon>Bacteria</taxon>
        <taxon>Pseudomonadati</taxon>
        <taxon>Bacteroidota</taxon>
        <taxon>Sphingobacteriia</taxon>
        <taxon>Sphingobacteriales</taxon>
        <taxon>Sphingobacteriaceae</taxon>
        <taxon>Mucilaginibacter</taxon>
    </lineage>
</organism>
<dbReference type="InterPro" id="IPR038056">
    <property type="entry name" value="YjbR-like_sf"/>
</dbReference>
<dbReference type="AlphaFoldDB" id="A0A1H1R0J3"/>
<name>A0A1H1R0J3_MUCMA</name>
<gene>
    <name evidence="1" type="ORF">SAMN05216490_0890</name>
</gene>
<dbReference type="Proteomes" id="UP000199679">
    <property type="component" value="Chromosome I"/>
</dbReference>
<dbReference type="InterPro" id="IPR058532">
    <property type="entry name" value="YjbR/MT2646/Rv2570-like"/>
</dbReference>
<evidence type="ECO:0000313" key="2">
    <source>
        <dbReference type="Proteomes" id="UP000199679"/>
    </source>
</evidence>
<dbReference type="STRING" id="652787.SAMN05216490_0890"/>
<dbReference type="Pfam" id="PF04237">
    <property type="entry name" value="YjbR"/>
    <property type="match status" value="1"/>
</dbReference>
<proteinExistence type="predicted"/>
<protein>
    <submittedName>
        <fullName evidence="1">YjbR protein</fullName>
    </submittedName>
</protein>
<keyword evidence="2" id="KW-1185">Reference proteome</keyword>
<dbReference type="OrthoDB" id="277063at2"/>